<dbReference type="RefSeq" id="WP_187973863.1">
    <property type="nucleotide sequence ID" value="NZ_CP046884.1"/>
</dbReference>
<gene>
    <name evidence="1" type="ORF">GP475_07780</name>
</gene>
<name>A0A7H0SPS4_9CORY</name>
<accession>A0A7H0SPS4</accession>
<organism evidence="1 2">
    <name type="scientific">Corynebacterium poyangense</name>
    <dbReference type="NCBI Taxonomy" id="2684405"/>
    <lineage>
        <taxon>Bacteria</taxon>
        <taxon>Bacillati</taxon>
        <taxon>Actinomycetota</taxon>
        <taxon>Actinomycetes</taxon>
        <taxon>Mycobacteriales</taxon>
        <taxon>Corynebacteriaceae</taxon>
        <taxon>Corynebacterium</taxon>
    </lineage>
</organism>
<dbReference type="AlphaFoldDB" id="A0A7H0SPS4"/>
<dbReference type="Proteomes" id="UP000516320">
    <property type="component" value="Chromosome"/>
</dbReference>
<protein>
    <submittedName>
        <fullName evidence="1">Uncharacterized protein</fullName>
    </submittedName>
</protein>
<evidence type="ECO:0000313" key="2">
    <source>
        <dbReference type="Proteomes" id="UP000516320"/>
    </source>
</evidence>
<keyword evidence="2" id="KW-1185">Reference proteome</keyword>
<evidence type="ECO:0000313" key="1">
    <source>
        <dbReference type="EMBL" id="QNQ90549.1"/>
    </source>
</evidence>
<reference evidence="1 2" key="1">
    <citation type="submission" date="2019-12" db="EMBL/GenBank/DDBJ databases">
        <title>Corynebacterium sp. nov., isolated from feces of the Anser Albifrons in China.</title>
        <authorList>
            <person name="Liu Q."/>
        </authorList>
    </citation>
    <scope>NUCLEOTIDE SEQUENCE [LARGE SCALE GENOMIC DNA]</scope>
    <source>
        <strain evidence="1 2">4H37-19</strain>
    </source>
</reference>
<dbReference type="EMBL" id="CP046884">
    <property type="protein sequence ID" value="QNQ90549.1"/>
    <property type="molecule type" value="Genomic_DNA"/>
</dbReference>
<sequence>MGFTPPLIEAVQLMTPSSDQTEQQWLEAIAAHDLARIVKIADVEDHTRDGVLAQVEPQERARLENFRERALSQLAR</sequence>
<dbReference type="KEGG" id="cpoy:GP475_07780"/>
<proteinExistence type="predicted"/>